<dbReference type="PANTHER" id="PTHR47369">
    <property type="entry name" value="BTB/POZ DOMAIN-CONTAINING PROTEIN"/>
    <property type="match status" value="1"/>
</dbReference>
<feature type="region of interest" description="Disordered" evidence="1">
    <location>
        <begin position="240"/>
        <end position="261"/>
    </location>
</feature>
<reference evidence="3 4" key="1">
    <citation type="submission" date="2017-03" db="EMBL/GenBank/DDBJ databases">
        <title>Widespread Adenine N6-methylation of Active Genes in Fungi.</title>
        <authorList>
            <consortium name="DOE Joint Genome Institute"/>
            <person name="Mondo S.J."/>
            <person name="Dannebaum R.O."/>
            <person name="Kuo R.C."/>
            <person name="Louie K.B."/>
            <person name="Bewick A.J."/>
            <person name="Labutti K."/>
            <person name="Haridas S."/>
            <person name="Kuo A."/>
            <person name="Salamov A."/>
            <person name="Ahrendt S.R."/>
            <person name="Lau R."/>
            <person name="Bowen B.P."/>
            <person name="Lipzen A."/>
            <person name="Sullivan W."/>
            <person name="Andreopoulos W.B."/>
            <person name="Clum A."/>
            <person name="Lindquist E."/>
            <person name="Daum C."/>
            <person name="Northen T.R."/>
            <person name="Ramamoorthy G."/>
            <person name="Schmitz R.J."/>
            <person name="Gryganskyi A."/>
            <person name="Culley D."/>
            <person name="Magnuson J."/>
            <person name="James T.Y."/>
            <person name="O'Malley M.A."/>
            <person name="Stajich J.E."/>
            <person name="Spatafora J.W."/>
            <person name="Visel A."/>
            <person name="Grigoriev I.V."/>
        </authorList>
    </citation>
    <scope>NUCLEOTIDE SEQUENCE [LARGE SCALE GENOMIC DNA]</scope>
    <source>
        <strain evidence="3 4">NRRL Y-17943</strain>
    </source>
</reference>
<dbReference type="FunCoup" id="A0A1Y1UE09">
    <property type="interactions" value="2"/>
</dbReference>
<dbReference type="PANTHER" id="PTHR47369:SF2">
    <property type="entry name" value="BTB_POZ DOMAIN-CONTAINING PROTEIN 2"/>
    <property type="match status" value="1"/>
</dbReference>
<dbReference type="SMART" id="SM00225">
    <property type="entry name" value="BTB"/>
    <property type="match status" value="1"/>
</dbReference>
<keyword evidence="4" id="KW-1185">Reference proteome</keyword>
<feature type="compositionally biased region" description="Low complexity" evidence="1">
    <location>
        <begin position="19"/>
        <end position="28"/>
    </location>
</feature>
<dbReference type="RefSeq" id="XP_021870381.1">
    <property type="nucleotide sequence ID" value="XM_022012915.1"/>
</dbReference>
<dbReference type="AlphaFoldDB" id="A0A1Y1UE09"/>
<feature type="compositionally biased region" description="Polar residues" evidence="1">
    <location>
        <begin position="29"/>
        <end position="43"/>
    </location>
</feature>
<accession>A0A1Y1UE09</accession>
<dbReference type="Proteomes" id="UP000193218">
    <property type="component" value="Unassembled WGS sequence"/>
</dbReference>
<gene>
    <name evidence="3" type="ORF">BD324DRAFT_485428</name>
</gene>
<organism evidence="3 4">
    <name type="scientific">Kockovaella imperatae</name>
    <dbReference type="NCBI Taxonomy" id="4999"/>
    <lineage>
        <taxon>Eukaryota</taxon>
        <taxon>Fungi</taxon>
        <taxon>Dikarya</taxon>
        <taxon>Basidiomycota</taxon>
        <taxon>Agaricomycotina</taxon>
        <taxon>Tremellomycetes</taxon>
        <taxon>Tremellales</taxon>
        <taxon>Cuniculitremaceae</taxon>
        <taxon>Kockovaella</taxon>
    </lineage>
</organism>
<sequence>MSSSHELVAAAVATTAAAAGAGGSSSTSDQGFATPSTTAYSSRHGTEGGGSGMTAVTMNEEAGHGAESSKMAIEGGDSATHAMGFSDYIWNVGYLQAQWTDVQLVFFDQSINLHRIVLSRSPYLAQLMAPHPPGTSIRLLLPDLNITSTSIHIALQHLYNPALRLVDSSNARSVLATAYIFGGMSELVQHAYRIIRQSFSPSNIVDNIHWLGQHSTGPSISGTPASIDSPSSRGGLAFGTLDGGDGVSSPRSQSSVSGWREAAQTAPYGEWSSRLRDDMTDYLINIFPASLPEPLSSDPTLFNIYCQLPYDLFKLCIESPDLPIGTTQARFTFAKKVIAQRKKLAGANKGASGPLMEEMVLLAVGTDSGSVEITRRPKKGKTTLVKAGPGVAA</sequence>
<proteinExistence type="predicted"/>
<evidence type="ECO:0000313" key="4">
    <source>
        <dbReference type="Proteomes" id="UP000193218"/>
    </source>
</evidence>
<dbReference type="Pfam" id="PF00651">
    <property type="entry name" value="BTB"/>
    <property type="match status" value="1"/>
</dbReference>
<feature type="region of interest" description="Disordered" evidence="1">
    <location>
        <begin position="19"/>
        <end position="56"/>
    </location>
</feature>
<dbReference type="EMBL" id="NBSH01000008">
    <property type="protein sequence ID" value="ORX36280.1"/>
    <property type="molecule type" value="Genomic_DNA"/>
</dbReference>
<dbReference type="SUPFAM" id="SSF54695">
    <property type="entry name" value="POZ domain"/>
    <property type="match status" value="1"/>
</dbReference>
<dbReference type="Gene3D" id="3.30.710.10">
    <property type="entry name" value="Potassium Channel Kv1.1, Chain A"/>
    <property type="match status" value="1"/>
</dbReference>
<dbReference type="InParanoid" id="A0A1Y1UE09"/>
<evidence type="ECO:0000256" key="1">
    <source>
        <dbReference type="SAM" id="MobiDB-lite"/>
    </source>
</evidence>
<evidence type="ECO:0000313" key="3">
    <source>
        <dbReference type="EMBL" id="ORX36280.1"/>
    </source>
</evidence>
<dbReference type="GeneID" id="33554723"/>
<evidence type="ECO:0000259" key="2">
    <source>
        <dbReference type="PROSITE" id="PS50097"/>
    </source>
</evidence>
<feature type="domain" description="BTB" evidence="2">
    <location>
        <begin position="100"/>
        <end position="167"/>
    </location>
</feature>
<dbReference type="PROSITE" id="PS50097">
    <property type="entry name" value="BTB"/>
    <property type="match status" value="1"/>
</dbReference>
<dbReference type="STRING" id="4999.A0A1Y1UE09"/>
<dbReference type="OrthoDB" id="6359943at2759"/>
<dbReference type="InterPro" id="IPR011333">
    <property type="entry name" value="SKP1/BTB/POZ_sf"/>
</dbReference>
<name>A0A1Y1UE09_9TREE</name>
<feature type="compositionally biased region" description="Low complexity" evidence="1">
    <location>
        <begin position="248"/>
        <end position="257"/>
    </location>
</feature>
<comment type="caution">
    <text evidence="3">The sequence shown here is derived from an EMBL/GenBank/DDBJ whole genome shotgun (WGS) entry which is preliminary data.</text>
</comment>
<protein>
    <recommendedName>
        <fullName evidence="2">BTB domain-containing protein</fullName>
    </recommendedName>
</protein>
<dbReference type="InterPro" id="IPR000210">
    <property type="entry name" value="BTB/POZ_dom"/>
</dbReference>